<feature type="transmembrane region" description="Helical" evidence="1">
    <location>
        <begin position="515"/>
        <end position="534"/>
    </location>
</feature>
<dbReference type="EMBL" id="QSGO01000002">
    <property type="protein sequence ID" value="RHB37825.1"/>
    <property type="molecule type" value="Genomic_DNA"/>
</dbReference>
<feature type="transmembrane region" description="Helical" evidence="1">
    <location>
        <begin position="546"/>
        <end position="568"/>
    </location>
</feature>
<evidence type="ECO:0000313" key="3">
    <source>
        <dbReference type="Proteomes" id="UP000284379"/>
    </source>
</evidence>
<evidence type="ECO:0000313" key="2">
    <source>
        <dbReference type="EMBL" id="RHB37825.1"/>
    </source>
</evidence>
<feature type="transmembrane region" description="Helical" evidence="1">
    <location>
        <begin position="580"/>
        <end position="598"/>
    </location>
</feature>
<sequence>MELSLFAIIVLLVVILYMQSDRFAKLNSEINAVKRRLDLLLEKKKEISSISETKVPPVLMENTEEEPSLPTPVKDKMQSVSEVQLPENGTESHLEPEPVSWISEEVAAIDPQIVETEKTVKETEKPAPILIKKEKAKINYEKFIGENLFGKIGILVLVVGVGLFVKYAIDKDWINETMRTILGFVAGAVLLFVAERLCEKYRTFSSLLAGGAFAVFYLTVAIAFHYYNLFSQTVAFIILVFVTLMMSILAILYDRRELAVISLVGGFIAPFLVSSGEGSYIVLFTYLSVLNLGMFGLSLYKKWAELPVISFVATYLIFLIYVLNSCVFYNMPKIDSVVIAQHLFVFATLFYFIFLLPVLTILKAEGKKPNKCLLPIIVTNNFIYLFFGVLFLNSMNLPFKATGLFTLFIAFVNLGLVIWLRKSKRDYKLLIYTMLGLVLTFVSITIPVQLDGNYITLFWASEMVLLLWLYIKSRIRVYETASLVLIGLTLISYMMDVEHQVTDHSFVTSTIFMNSMFATSLFTGLAVGVYALLIGRYRDSFEKARYLNYTPWNAIMLVVSVVILYYTFMIEFYQHLASVLSYRVMYLFTSFCILALCYGFRKRFPVKEYGLLYVIGIGISVILYMIHTWEDHGNSIGVLPVLLSWVTTVVIIVNLFYVCWLYNINHTITVRFTVYFSVLSTLFWLAIVRLFLSHLGLPDEFNAGLSIALGIAGFVQMSLGMRLHQKVLRIISLFTLGIVLVKLVLVDLWAMPTVGKIVVFIMLGVILLVLSFLYQKLKDVLFKDDNEQIS</sequence>
<feature type="transmembrane region" description="Helical" evidence="1">
    <location>
        <begin position="312"/>
        <end position="331"/>
    </location>
</feature>
<feature type="transmembrane region" description="Helical" evidence="1">
    <location>
        <begin position="207"/>
        <end position="227"/>
    </location>
</feature>
<feature type="transmembrane region" description="Helical" evidence="1">
    <location>
        <begin position="610"/>
        <end position="629"/>
    </location>
</feature>
<feature type="transmembrane region" description="Helical" evidence="1">
    <location>
        <begin position="374"/>
        <end position="395"/>
    </location>
</feature>
<feature type="transmembrane region" description="Helical" evidence="1">
    <location>
        <begin position="401"/>
        <end position="420"/>
    </location>
</feature>
<dbReference type="RefSeq" id="WP_122200937.1">
    <property type="nucleotide sequence ID" value="NZ_CABJFV010000002.1"/>
</dbReference>
<feature type="transmembrane region" description="Helical" evidence="1">
    <location>
        <begin position="343"/>
        <end position="362"/>
    </location>
</feature>
<feature type="transmembrane region" description="Helical" evidence="1">
    <location>
        <begin position="478"/>
        <end position="495"/>
    </location>
</feature>
<gene>
    <name evidence="2" type="ORF">DW888_04475</name>
</gene>
<feature type="transmembrane region" description="Helical" evidence="1">
    <location>
        <begin position="641"/>
        <end position="662"/>
    </location>
</feature>
<feature type="transmembrane region" description="Helical" evidence="1">
    <location>
        <begin position="233"/>
        <end position="253"/>
    </location>
</feature>
<keyword evidence="1" id="KW-1133">Transmembrane helix</keyword>
<dbReference type="InterPro" id="IPR019286">
    <property type="entry name" value="DUF2339_TM"/>
</dbReference>
<name>A0A413VW33_9BACE</name>
<dbReference type="Pfam" id="PF10101">
    <property type="entry name" value="DUF2339"/>
    <property type="match status" value="1"/>
</dbReference>
<accession>A0A413VW33</accession>
<feature type="transmembrane region" description="Helical" evidence="1">
    <location>
        <begin position="258"/>
        <end position="274"/>
    </location>
</feature>
<comment type="caution">
    <text evidence="2">The sequence shown here is derived from an EMBL/GenBank/DDBJ whole genome shotgun (WGS) entry which is preliminary data.</text>
</comment>
<evidence type="ECO:0000256" key="1">
    <source>
        <dbReference type="SAM" id="Phobius"/>
    </source>
</evidence>
<feature type="transmembrane region" description="Helical" evidence="1">
    <location>
        <begin position="757"/>
        <end position="774"/>
    </location>
</feature>
<proteinExistence type="predicted"/>
<feature type="transmembrane region" description="Helical" evidence="1">
    <location>
        <begin position="181"/>
        <end position="198"/>
    </location>
</feature>
<feature type="transmembrane region" description="Helical" evidence="1">
    <location>
        <begin position="148"/>
        <end position="169"/>
    </location>
</feature>
<feature type="transmembrane region" description="Helical" evidence="1">
    <location>
        <begin position="429"/>
        <end position="448"/>
    </location>
</feature>
<organism evidence="2 3">
    <name type="scientific">Bacteroides nordii</name>
    <dbReference type="NCBI Taxonomy" id="291645"/>
    <lineage>
        <taxon>Bacteria</taxon>
        <taxon>Pseudomonadati</taxon>
        <taxon>Bacteroidota</taxon>
        <taxon>Bacteroidia</taxon>
        <taxon>Bacteroidales</taxon>
        <taxon>Bacteroidaceae</taxon>
        <taxon>Bacteroides</taxon>
    </lineage>
</organism>
<reference evidence="2 3" key="1">
    <citation type="submission" date="2018-08" db="EMBL/GenBank/DDBJ databases">
        <title>A genome reference for cultivated species of the human gut microbiota.</title>
        <authorList>
            <person name="Zou Y."/>
            <person name="Xue W."/>
            <person name="Luo G."/>
        </authorList>
    </citation>
    <scope>NUCLEOTIDE SEQUENCE [LARGE SCALE GENOMIC DNA]</scope>
    <source>
        <strain evidence="2 3">AM40-30BH</strain>
    </source>
</reference>
<feature type="transmembrane region" description="Helical" evidence="1">
    <location>
        <begin position="454"/>
        <end position="471"/>
    </location>
</feature>
<dbReference type="PANTHER" id="PTHR38434:SF1">
    <property type="entry name" value="BLL2549 PROTEIN"/>
    <property type="match status" value="1"/>
</dbReference>
<keyword evidence="1" id="KW-0472">Membrane</keyword>
<feature type="transmembrane region" description="Helical" evidence="1">
    <location>
        <begin position="701"/>
        <end position="719"/>
    </location>
</feature>
<dbReference type="Proteomes" id="UP000284379">
    <property type="component" value="Unassembled WGS sequence"/>
</dbReference>
<feature type="transmembrane region" description="Helical" evidence="1">
    <location>
        <begin position="280"/>
        <end position="300"/>
    </location>
</feature>
<keyword evidence="1" id="KW-0812">Transmembrane</keyword>
<dbReference type="PANTHER" id="PTHR38434">
    <property type="entry name" value="BLL2549 PROTEIN"/>
    <property type="match status" value="1"/>
</dbReference>
<dbReference type="AlphaFoldDB" id="A0A413VW33"/>
<protein>
    <submittedName>
        <fullName evidence="2">DUF2339 domain-containing protein</fullName>
    </submittedName>
</protein>
<feature type="transmembrane region" description="Helical" evidence="1">
    <location>
        <begin position="6"/>
        <end position="24"/>
    </location>
</feature>
<feature type="transmembrane region" description="Helical" evidence="1">
    <location>
        <begin position="674"/>
        <end position="695"/>
    </location>
</feature>
<feature type="transmembrane region" description="Helical" evidence="1">
    <location>
        <begin position="731"/>
        <end position="751"/>
    </location>
</feature>